<dbReference type="Gene3D" id="3.40.710.10">
    <property type="entry name" value="DD-peptidase/beta-lactamase superfamily"/>
    <property type="match status" value="1"/>
</dbReference>
<dbReference type="NCBIfam" id="NF033103">
    <property type="entry name" value="bla_class_A"/>
    <property type="match status" value="1"/>
</dbReference>
<organism evidence="3 4">
    <name type="scientific">Luteipulveratus mongoliensis</name>
    <dbReference type="NCBI Taxonomy" id="571913"/>
    <lineage>
        <taxon>Bacteria</taxon>
        <taxon>Bacillati</taxon>
        <taxon>Actinomycetota</taxon>
        <taxon>Actinomycetes</taxon>
        <taxon>Micrococcales</taxon>
        <taxon>Dermacoccaceae</taxon>
        <taxon>Luteipulveratus</taxon>
    </lineage>
</organism>
<dbReference type="PATRIC" id="fig|571913.6.peg.112"/>
<protein>
    <recommendedName>
        <fullName evidence="2">Beta-lactamase class A catalytic domain-containing protein</fullName>
    </recommendedName>
</protein>
<dbReference type="InterPro" id="IPR012338">
    <property type="entry name" value="Beta-lactam/transpept-like"/>
</dbReference>
<evidence type="ECO:0000256" key="1">
    <source>
        <dbReference type="SAM" id="MobiDB-lite"/>
    </source>
</evidence>
<accession>A0A0K1JPL3</accession>
<dbReference type="AlphaFoldDB" id="A0A0K1JPL3"/>
<dbReference type="InterPro" id="IPR045155">
    <property type="entry name" value="Beta-lactam_cat"/>
</dbReference>
<feature type="domain" description="Beta-lactamase class A catalytic" evidence="2">
    <location>
        <begin position="45"/>
        <end position="261"/>
    </location>
</feature>
<dbReference type="STRING" id="571913.VV02_00565"/>
<evidence type="ECO:0000259" key="2">
    <source>
        <dbReference type="Pfam" id="PF13354"/>
    </source>
</evidence>
<dbReference type="Pfam" id="PF13354">
    <property type="entry name" value="Beta-lactamase2"/>
    <property type="match status" value="1"/>
</dbReference>
<dbReference type="GO" id="GO:0046677">
    <property type="term" value="P:response to antibiotic"/>
    <property type="evidence" value="ECO:0007669"/>
    <property type="project" value="InterPro"/>
</dbReference>
<dbReference type="PANTHER" id="PTHR35333:SF3">
    <property type="entry name" value="BETA-LACTAMASE-TYPE TRANSPEPTIDASE FOLD CONTAINING PROTEIN"/>
    <property type="match status" value="1"/>
</dbReference>
<reference evidence="3 4" key="1">
    <citation type="submission" date="2015-03" db="EMBL/GenBank/DDBJ databases">
        <title>Luteipulveratus halotolerans sp. nov., a novel actinobacterium (Dermacoccaceae) from Sarawak, Malaysia.</title>
        <authorList>
            <person name="Juboi H."/>
            <person name="Basik A."/>
            <person name="Shamsul S.S."/>
            <person name="Arnold P."/>
            <person name="Schmitt E.K."/>
            <person name="Sanglier J.-J."/>
            <person name="Yeo T."/>
        </authorList>
    </citation>
    <scope>NUCLEOTIDE SEQUENCE [LARGE SCALE GENOMIC DNA]</scope>
    <source>
        <strain evidence="3 4">MN07-A0370</strain>
    </source>
</reference>
<gene>
    <name evidence="3" type="ORF">VV02_00565</name>
</gene>
<dbReference type="GO" id="GO:0008800">
    <property type="term" value="F:beta-lactamase activity"/>
    <property type="evidence" value="ECO:0007669"/>
    <property type="project" value="InterPro"/>
</dbReference>
<evidence type="ECO:0000313" key="4">
    <source>
        <dbReference type="Proteomes" id="UP000066480"/>
    </source>
</evidence>
<evidence type="ECO:0000313" key="3">
    <source>
        <dbReference type="EMBL" id="AKU18505.1"/>
    </source>
</evidence>
<dbReference type="PANTHER" id="PTHR35333">
    <property type="entry name" value="BETA-LACTAMASE"/>
    <property type="match status" value="1"/>
</dbReference>
<dbReference type="SUPFAM" id="SSF56601">
    <property type="entry name" value="beta-lactamase/transpeptidase-like"/>
    <property type="match status" value="1"/>
</dbReference>
<dbReference type="Proteomes" id="UP000066480">
    <property type="component" value="Chromosome"/>
</dbReference>
<sequence length="291" mass="30526">MLAACGSPSKAAVPSKAPSSTPARTAAPAAASLQPLESRHGVRLGVYAIDTGTKREVAYRADERFAYASTFKALAAAMVVRKVGLPGLGRRVPIAQSDIVDNSPVTGKHVGGDMALREIIDAALRFSDNTAGNKLLAELGGPTGFGRTLQTTLGDQVTRPTRWETDLNSGAPGDLRDTSTPRQLAVDLRAVLLDSALPRPEQALLRDVMWRNTTGDKTIRAGVPHGWPVADKTGSASYGRRNDIAVIWPPNRSPVVLSVLTARDKADAPTVDAAVADATKAVLRALGVAPS</sequence>
<name>A0A0K1JPL3_9MICO</name>
<dbReference type="PRINTS" id="PR00118">
    <property type="entry name" value="BLACTAMASEA"/>
</dbReference>
<dbReference type="GO" id="GO:0030655">
    <property type="term" value="P:beta-lactam antibiotic catabolic process"/>
    <property type="evidence" value="ECO:0007669"/>
    <property type="project" value="InterPro"/>
</dbReference>
<dbReference type="EMBL" id="CP011112">
    <property type="protein sequence ID" value="AKU18505.1"/>
    <property type="molecule type" value="Genomic_DNA"/>
</dbReference>
<proteinExistence type="predicted"/>
<feature type="compositionally biased region" description="Low complexity" evidence="1">
    <location>
        <begin position="7"/>
        <end position="32"/>
    </location>
</feature>
<keyword evidence="4" id="KW-1185">Reference proteome</keyword>
<feature type="region of interest" description="Disordered" evidence="1">
    <location>
        <begin position="1"/>
        <end position="32"/>
    </location>
</feature>
<dbReference type="InterPro" id="IPR000871">
    <property type="entry name" value="Beta-lactam_class-A"/>
</dbReference>
<dbReference type="KEGG" id="lmoi:VV02_00565"/>